<evidence type="ECO:0000313" key="1">
    <source>
        <dbReference type="EMBL" id="KAK0402789.1"/>
    </source>
</evidence>
<protein>
    <submittedName>
        <fullName evidence="1">Uncharacterized protein</fullName>
    </submittedName>
</protein>
<organism evidence="1 2">
    <name type="scientific">Steinernema hermaphroditum</name>
    <dbReference type="NCBI Taxonomy" id="289476"/>
    <lineage>
        <taxon>Eukaryota</taxon>
        <taxon>Metazoa</taxon>
        <taxon>Ecdysozoa</taxon>
        <taxon>Nematoda</taxon>
        <taxon>Chromadorea</taxon>
        <taxon>Rhabditida</taxon>
        <taxon>Tylenchina</taxon>
        <taxon>Panagrolaimomorpha</taxon>
        <taxon>Strongyloidoidea</taxon>
        <taxon>Steinernematidae</taxon>
        <taxon>Steinernema</taxon>
    </lineage>
</organism>
<comment type="caution">
    <text evidence="1">The sequence shown here is derived from an EMBL/GenBank/DDBJ whole genome shotgun (WGS) entry which is preliminary data.</text>
</comment>
<name>A0AA39HDN6_9BILA</name>
<reference evidence="1" key="1">
    <citation type="submission" date="2023-06" db="EMBL/GenBank/DDBJ databases">
        <title>Genomic analysis of the entomopathogenic nematode Steinernema hermaphroditum.</title>
        <authorList>
            <person name="Schwarz E.M."/>
            <person name="Heppert J.K."/>
            <person name="Baniya A."/>
            <person name="Schwartz H.T."/>
            <person name="Tan C.-H."/>
            <person name="Antoshechkin I."/>
            <person name="Sternberg P.W."/>
            <person name="Goodrich-Blair H."/>
            <person name="Dillman A.R."/>
        </authorList>
    </citation>
    <scope>NUCLEOTIDE SEQUENCE</scope>
    <source>
        <strain evidence="1">PS9179</strain>
        <tissue evidence="1">Whole animal</tissue>
    </source>
</reference>
<evidence type="ECO:0000313" key="2">
    <source>
        <dbReference type="Proteomes" id="UP001175271"/>
    </source>
</evidence>
<dbReference type="Proteomes" id="UP001175271">
    <property type="component" value="Unassembled WGS sequence"/>
</dbReference>
<accession>A0AA39HDN6</accession>
<proteinExistence type="predicted"/>
<dbReference type="EMBL" id="JAUCMV010000004">
    <property type="protein sequence ID" value="KAK0402789.1"/>
    <property type="molecule type" value="Genomic_DNA"/>
</dbReference>
<gene>
    <name evidence="1" type="ORF">QR680_016532</name>
</gene>
<sequence length="147" mass="16915">MNIISRSQAKLLSEFARTKRLIAVVVKGQRDFFLNLEDLAEQRPQDVGLFAFAPKESKFNETVQRFDAVIGYDDSQTVGKKFRTFEEIEIPELDPFMEELTRIVPKEKICMIHCEENSIAAVCRTRKRFGLGGRSFYWVGALKMSVT</sequence>
<dbReference type="AlphaFoldDB" id="A0AA39HDN6"/>
<keyword evidence="2" id="KW-1185">Reference proteome</keyword>